<dbReference type="AlphaFoldDB" id="A0A8J5JR41"/>
<dbReference type="Proteomes" id="UP000747542">
    <property type="component" value="Unassembled WGS sequence"/>
</dbReference>
<sequence>MWKKFSIADWISFIKQCHDDLTALCVNSCWRALWPKVANNFAGFPTVDQDVQHIVQLARQVGGEGFNDLQEEKVQEGLLGHAGKELTEEELAKLVEKQRLEDEEEEEGVVEEVPILTVTNLNRGLLSCRLTAD</sequence>
<evidence type="ECO:0000313" key="2">
    <source>
        <dbReference type="Proteomes" id="UP000747542"/>
    </source>
</evidence>
<comment type="caution">
    <text evidence="1">The sequence shown here is derived from an EMBL/GenBank/DDBJ whole genome shotgun (WGS) entry which is preliminary data.</text>
</comment>
<protein>
    <submittedName>
        <fullName evidence="1">Putative Tigger transposable element-derived protein 1-like 308</fullName>
    </submittedName>
</protein>
<dbReference type="EMBL" id="JAHLQT010033114">
    <property type="protein sequence ID" value="KAG7159629.1"/>
    <property type="molecule type" value="Genomic_DNA"/>
</dbReference>
<reference evidence="1" key="1">
    <citation type="journal article" date="2021" name="Sci. Adv.">
        <title>The American lobster genome reveals insights on longevity, neural, and immune adaptations.</title>
        <authorList>
            <person name="Polinski J.M."/>
            <person name="Zimin A.V."/>
            <person name="Clark K.F."/>
            <person name="Kohn A.B."/>
            <person name="Sadowski N."/>
            <person name="Timp W."/>
            <person name="Ptitsyn A."/>
            <person name="Khanna P."/>
            <person name="Romanova D.Y."/>
            <person name="Williams P."/>
            <person name="Greenwood S.J."/>
            <person name="Moroz L.L."/>
            <person name="Walt D.R."/>
            <person name="Bodnar A.G."/>
        </authorList>
    </citation>
    <scope>NUCLEOTIDE SEQUENCE</scope>
    <source>
        <strain evidence="1">GMGI-L3</strain>
    </source>
</reference>
<gene>
    <name evidence="1" type="primary">TIGD1-L308</name>
    <name evidence="1" type="ORF">Hamer_G004303</name>
</gene>
<keyword evidence="2" id="KW-1185">Reference proteome</keyword>
<evidence type="ECO:0000313" key="1">
    <source>
        <dbReference type="EMBL" id="KAG7159629.1"/>
    </source>
</evidence>
<proteinExistence type="predicted"/>
<name>A0A8J5JR41_HOMAM</name>
<accession>A0A8J5JR41</accession>
<organism evidence="1 2">
    <name type="scientific">Homarus americanus</name>
    <name type="common">American lobster</name>
    <dbReference type="NCBI Taxonomy" id="6706"/>
    <lineage>
        <taxon>Eukaryota</taxon>
        <taxon>Metazoa</taxon>
        <taxon>Ecdysozoa</taxon>
        <taxon>Arthropoda</taxon>
        <taxon>Crustacea</taxon>
        <taxon>Multicrustacea</taxon>
        <taxon>Malacostraca</taxon>
        <taxon>Eumalacostraca</taxon>
        <taxon>Eucarida</taxon>
        <taxon>Decapoda</taxon>
        <taxon>Pleocyemata</taxon>
        <taxon>Astacidea</taxon>
        <taxon>Nephropoidea</taxon>
        <taxon>Nephropidae</taxon>
        <taxon>Homarus</taxon>
    </lineage>
</organism>